<dbReference type="EMBL" id="CP030032">
    <property type="protein sequence ID" value="AWV90203.1"/>
    <property type="molecule type" value="Genomic_DNA"/>
</dbReference>
<protein>
    <submittedName>
        <fullName evidence="1">Uncharacterized protein</fullName>
    </submittedName>
</protein>
<dbReference type="OrthoDB" id="5510899at2"/>
<reference evidence="1 2" key="1">
    <citation type="submission" date="2018-06" db="EMBL/GenBank/DDBJ databases">
        <title>Lujinxingia sediminis gen. nov. sp. nov., a new facultative anaerobic member of the class Deltaproteobacteria, and proposal of Lujinxingaceae fam. nov.</title>
        <authorList>
            <person name="Guo L.-Y."/>
            <person name="Li C.-M."/>
            <person name="Wang S."/>
            <person name="Du Z.-J."/>
        </authorList>
    </citation>
    <scope>NUCLEOTIDE SEQUENCE [LARGE SCALE GENOMIC DNA]</scope>
    <source>
        <strain evidence="1 2">FA350</strain>
    </source>
</reference>
<proteinExistence type="predicted"/>
<dbReference type="KEGG" id="bsed:DN745_13010"/>
<dbReference type="Proteomes" id="UP000249799">
    <property type="component" value="Chromosome"/>
</dbReference>
<dbReference type="RefSeq" id="WP_111335461.1">
    <property type="nucleotide sequence ID" value="NZ_CP030032.1"/>
</dbReference>
<gene>
    <name evidence="1" type="ORF">DN745_13010</name>
</gene>
<evidence type="ECO:0000313" key="1">
    <source>
        <dbReference type="EMBL" id="AWV90203.1"/>
    </source>
</evidence>
<sequence>MKMSFLHHLTLHFPIVLAFVLAGVGLWSLREDTPQLRRFMRVVGWVCFAFVTLATVSGIIAAPGWFGGDGSEALSHHRSLGVSTWVAMAIAAFSYEWGMRVGIDDWRKFAVGVWCVAAFGVVGTGHWGGAERHPDEIPWRVDGVSKPER</sequence>
<evidence type="ECO:0000313" key="2">
    <source>
        <dbReference type="Proteomes" id="UP000249799"/>
    </source>
</evidence>
<keyword evidence="2" id="KW-1185">Reference proteome</keyword>
<dbReference type="AlphaFoldDB" id="A0A2Z4FMM8"/>
<organism evidence="1 2">
    <name type="scientific">Bradymonas sediminis</name>
    <dbReference type="NCBI Taxonomy" id="1548548"/>
    <lineage>
        <taxon>Bacteria</taxon>
        <taxon>Deltaproteobacteria</taxon>
        <taxon>Bradymonadales</taxon>
        <taxon>Bradymonadaceae</taxon>
        <taxon>Bradymonas</taxon>
    </lineage>
</organism>
<accession>A0A2Z4FMM8</accession>
<name>A0A2Z4FMM8_9DELT</name>